<evidence type="ECO:0000256" key="1">
    <source>
        <dbReference type="SAM" id="MobiDB-lite"/>
    </source>
</evidence>
<evidence type="ECO:0000313" key="2">
    <source>
        <dbReference type="EMBL" id="AIK67563.1"/>
    </source>
</evidence>
<reference evidence="2 3" key="1">
    <citation type="journal article" date="2015" name="PLoS ONE">
        <title>Isolation and Characterization of a 'phiKMV-Like' Bacteriophage and Its Therapeutic Effect on Mink Hemorrhagic Pneumonia.</title>
        <authorList>
            <person name="Cao Z."/>
            <person name="Zhang J."/>
            <person name="Niu Y.D."/>
            <person name="Cui N."/>
            <person name="Ma Y."/>
            <person name="Cao F."/>
            <person name="Jin L."/>
            <person name="Li Z."/>
            <person name="Xu Y."/>
        </authorList>
    </citation>
    <scope>NUCLEOTIDE SEQUENCE [LARGE SCALE GENOMIC DNA]</scope>
</reference>
<dbReference type="KEGG" id="vg:24724321"/>
<gene>
    <name evidence="2" type="ORF">ABTNL_02</name>
</gene>
<dbReference type="Proteomes" id="UP000032001">
    <property type="component" value="Segment"/>
</dbReference>
<feature type="compositionally biased region" description="Basic residues" evidence="1">
    <location>
        <begin position="11"/>
        <end position="22"/>
    </location>
</feature>
<keyword evidence="3" id="KW-1185">Reference proteome</keyword>
<dbReference type="GeneID" id="24724321"/>
<proteinExistence type="predicted"/>
<name>A0A0B4N5G4_9CAUD</name>
<dbReference type="RefSeq" id="YP_009151802.1">
    <property type="nucleotide sequence ID" value="NC_027375.1"/>
</dbReference>
<evidence type="ECO:0000313" key="3">
    <source>
        <dbReference type="Proteomes" id="UP000032001"/>
    </source>
</evidence>
<sequence length="75" mass="8891">MPRVNELTPAQRKRAKTRRQRERRYDCAFRSSVRNDLTVFQEREVKQDRPARVDRLTTPHSEGYKAAAAYLNKSI</sequence>
<accession>A0A0B4N5G4</accession>
<protein>
    <submittedName>
        <fullName evidence="2">Uncharacterized protein</fullName>
    </submittedName>
</protein>
<feature type="region of interest" description="Disordered" evidence="1">
    <location>
        <begin position="1"/>
        <end position="23"/>
    </location>
</feature>
<dbReference type="OrthoDB" id="24769at10239"/>
<organism evidence="2 3">
    <name type="scientific">Pseudomonas phage vB_PaeP_PPA-ABTNL</name>
    <dbReference type="NCBI Taxonomy" id="1527525"/>
    <lineage>
        <taxon>Viruses</taxon>
        <taxon>Duplodnaviria</taxon>
        <taxon>Heunggongvirae</taxon>
        <taxon>Uroviricota</taxon>
        <taxon>Caudoviricetes</taxon>
        <taxon>Autographivirales</taxon>
        <taxon>Autoscriptoviridae</taxon>
        <taxon>Krylovirinae</taxon>
        <taxon>Phikmvvirus</taxon>
        <taxon>Phikmvvirus ABTNL</taxon>
    </lineage>
</organism>
<dbReference type="EMBL" id="KM067278">
    <property type="protein sequence ID" value="AIK67563.1"/>
    <property type="molecule type" value="Genomic_DNA"/>
</dbReference>